<dbReference type="AlphaFoldDB" id="A0AAV9C4K8"/>
<dbReference type="Proteomes" id="UP001180020">
    <property type="component" value="Unassembled WGS sequence"/>
</dbReference>
<evidence type="ECO:0000313" key="2">
    <source>
        <dbReference type="EMBL" id="KAK1283372.1"/>
    </source>
</evidence>
<dbReference type="EMBL" id="JAUJYO010000021">
    <property type="protein sequence ID" value="KAK1283372.1"/>
    <property type="molecule type" value="Genomic_DNA"/>
</dbReference>
<feature type="region of interest" description="Disordered" evidence="1">
    <location>
        <begin position="66"/>
        <end position="91"/>
    </location>
</feature>
<protein>
    <submittedName>
        <fullName evidence="2">Uncharacterized protein</fullName>
    </submittedName>
</protein>
<reference evidence="2" key="1">
    <citation type="journal article" date="2023" name="Nat. Commun.">
        <title>Diploid and tetraploid genomes of Acorus and the evolution of monocots.</title>
        <authorList>
            <person name="Ma L."/>
            <person name="Liu K.W."/>
            <person name="Li Z."/>
            <person name="Hsiao Y.Y."/>
            <person name="Qi Y."/>
            <person name="Fu T."/>
            <person name="Tang G.D."/>
            <person name="Zhang D."/>
            <person name="Sun W.H."/>
            <person name="Liu D.K."/>
            <person name="Li Y."/>
            <person name="Chen G.Z."/>
            <person name="Liu X.D."/>
            <person name="Liao X.Y."/>
            <person name="Jiang Y.T."/>
            <person name="Yu X."/>
            <person name="Hao Y."/>
            <person name="Huang J."/>
            <person name="Zhao X.W."/>
            <person name="Ke S."/>
            <person name="Chen Y.Y."/>
            <person name="Wu W.L."/>
            <person name="Hsu J.L."/>
            <person name="Lin Y.F."/>
            <person name="Huang M.D."/>
            <person name="Li C.Y."/>
            <person name="Huang L."/>
            <person name="Wang Z.W."/>
            <person name="Zhao X."/>
            <person name="Zhong W.Y."/>
            <person name="Peng D.H."/>
            <person name="Ahmad S."/>
            <person name="Lan S."/>
            <person name="Zhang J.S."/>
            <person name="Tsai W.C."/>
            <person name="Van de Peer Y."/>
            <person name="Liu Z.J."/>
        </authorList>
    </citation>
    <scope>NUCLEOTIDE SEQUENCE</scope>
    <source>
        <strain evidence="2">CP</strain>
    </source>
</reference>
<sequence>MGFQKRMDLPPAKKTQKPCGLLGEGESMIAAALMIGGTRELLGNSCKMSRSGLSRRRETVAGMADKFGSKRSQPRTAETHSLPMMLGKGMR</sequence>
<reference evidence="2" key="2">
    <citation type="submission" date="2023-06" db="EMBL/GenBank/DDBJ databases">
        <authorList>
            <person name="Ma L."/>
            <person name="Liu K.-W."/>
            <person name="Li Z."/>
            <person name="Hsiao Y.-Y."/>
            <person name="Qi Y."/>
            <person name="Fu T."/>
            <person name="Tang G."/>
            <person name="Zhang D."/>
            <person name="Sun W.-H."/>
            <person name="Liu D.-K."/>
            <person name="Li Y."/>
            <person name="Chen G.-Z."/>
            <person name="Liu X.-D."/>
            <person name="Liao X.-Y."/>
            <person name="Jiang Y.-T."/>
            <person name="Yu X."/>
            <person name="Hao Y."/>
            <person name="Huang J."/>
            <person name="Zhao X.-W."/>
            <person name="Ke S."/>
            <person name="Chen Y.-Y."/>
            <person name="Wu W.-L."/>
            <person name="Hsu J.-L."/>
            <person name="Lin Y.-F."/>
            <person name="Huang M.-D."/>
            <person name="Li C.-Y."/>
            <person name="Huang L."/>
            <person name="Wang Z.-W."/>
            <person name="Zhao X."/>
            <person name="Zhong W.-Y."/>
            <person name="Peng D.-H."/>
            <person name="Ahmad S."/>
            <person name="Lan S."/>
            <person name="Zhang J.-S."/>
            <person name="Tsai W.-C."/>
            <person name="Van De Peer Y."/>
            <person name="Liu Z.-J."/>
        </authorList>
    </citation>
    <scope>NUCLEOTIDE SEQUENCE</scope>
    <source>
        <strain evidence="2">CP</strain>
        <tissue evidence="2">Leaves</tissue>
    </source>
</reference>
<feature type="region of interest" description="Disordered" evidence="1">
    <location>
        <begin position="1"/>
        <end position="20"/>
    </location>
</feature>
<evidence type="ECO:0000313" key="3">
    <source>
        <dbReference type="Proteomes" id="UP001180020"/>
    </source>
</evidence>
<keyword evidence="3" id="KW-1185">Reference proteome</keyword>
<accession>A0AAV9C4K8</accession>
<gene>
    <name evidence="2" type="ORF">QJS10_CPB21g00434</name>
</gene>
<evidence type="ECO:0000256" key="1">
    <source>
        <dbReference type="SAM" id="MobiDB-lite"/>
    </source>
</evidence>
<comment type="caution">
    <text evidence="2">The sequence shown here is derived from an EMBL/GenBank/DDBJ whole genome shotgun (WGS) entry which is preliminary data.</text>
</comment>
<proteinExistence type="predicted"/>
<name>A0AAV9C4K8_ACOCL</name>
<organism evidence="2 3">
    <name type="scientific">Acorus calamus</name>
    <name type="common">Sweet flag</name>
    <dbReference type="NCBI Taxonomy" id="4465"/>
    <lineage>
        <taxon>Eukaryota</taxon>
        <taxon>Viridiplantae</taxon>
        <taxon>Streptophyta</taxon>
        <taxon>Embryophyta</taxon>
        <taxon>Tracheophyta</taxon>
        <taxon>Spermatophyta</taxon>
        <taxon>Magnoliopsida</taxon>
        <taxon>Liliopsida</taxon>
        <taxon>Acoraceae</taxon>
        <taxon>Acorus</taxon>
    </lineage>
</organism>